<evidence type="ECO:0000256" key="3">
    <source>
        <dbReference type="ARBA" id="ARBA00022181"/>
    </source>
</evidence>
<organism evidence="7 8">
    <name type="scientific">Vibrio nitrifigilis</name>
    <dbReference type="NCBI Taxonomy" id="2789781"/>
    <lineage>
        <taxon>Bacteria</taxon>
        <taxon>Pseudomonadati</taxon>
        <taxon>Pseudomonadota</taxon>
        <taxon>Gammaproteobacteria</taxon>
        <taxon>Vibrionales</taxon>
        <taxon>Vibrionaceae</taxon>
        <taxon>Vibrio</taxon>
    </lineage>
</organism>
<dbReference type="Gene3D" id="3.40.50.2300">
    <property type="match status" value="2"/>
</dbReference>
<dbReference type="Proteomes" id="UP000597206">
    <property type="component" value="Unassembled WGS sequence"/>
</dbReference>
<comment type="similarity">
    <text evidence="2">Belongs to the bacterial solute-binding protein 2 family.</text>
</comment>
<evidence type="ECO:0000259" key="6">
    <source>
        <dbReference type="Pfam" id="PF13407"/>
    </source>
</evidence>
<dbReference type="Pfam" id="PF13407">
    <property type="entry name" value="Peripla_BP_4"/>
    <property type="match status" value="1"/>
</dbReference>
<proteinExistence type="inferred from homology"/>
<keyword evidence="8" id="KW-1185">Reference proteome</keyword>
<feature type="domain" description="Periplasmic binding protein" evidence="6">
    <location>
        <begin position="42"/>
        <end position="299"/>
    </location>
</feature>
<dbReference type="EMBL" id="JADPMR010000001">
    <property type="protein sequence ID" value="MBF9000221.1"/>
    <property type="molecule type" value="Genomic_DNA"/>
</dbReference>
<gene>
    <name evidence="7" type="ORF">I1A42_06575</name>
</gene>
<dbReference type="SUPFAM" id="SSF53822">
    <property type="entry name" value="Periplasmic binding protein-like I"/>
    <property type="match status" value="1"/>
</dbReference>
<dbReference type="RefSeq" id="WP_196122970.1">
    <property type="nucleotide sequence ID" value="NZ_JADPMR010000001.1"/>
</dbReference>
<evidence type="ECO:0000256" key="4">
    <source>
        <dbReference type="ARBA" id="ARBA00022729"/>
    </source>
</evidence>
<feature type="chain" id="PRO_5047249883" description="Autoinducer 2-binding periplasmic protein LuxP" evidence="5">
    <location>
        <begin position="31"/>
        <end position="328"/>
    </location>
</feature>
<evidence type="ECO:0000313" key="7">
    <source>
        <dbReference type="EMBL" id="MBF9000221.1"/>
    </source>
</evidence>
<evidence type="ECO:0000256" key="2">
    <source>
        <dbReference type="ARBA" id="ARBA00007639"/>
    </source>
</evidence>
<dbReference type="PANTHER" id="PTHR46847:SF1">
    <property type="entry name" value="D-ALLOSE-BINDING PERIPLASMIC PROTEIN-RELATED"/>
    <property type="match status" value="1"/>
</dbReference>
<feature type="signal peptide" evidence="5">
    <location>
        <begin position="1"/>
        <end position="30"/>
    </location>
</feature>
<protein>
    <recommendedName>
        <fullName evidence="3">Autoinducer 2-binding periplasmic protein LuxP</fullName>
    </recommendedName>
</protein>
<keyword evidence="4 5" id="KW-0732">Signal</keyword>
<evidence type="ECO:0000256" key="1">
    <source>
        <dbReference type="ARBA" id="ARBA00004196"/>
    </source>
</evidence>
<accession>A0ABS0GCS8</accession>
<dbReference type="InterPro" id="IPR025997">
    <property type="entry name" value="SBP_2_dom"/>
</dbReference>
<reference evidence="7 8" key="1">
    <citation type="submission" date="2020-11" db="EMBL/GenBank/DDBJ databases">
        <title>Vibrio nitrifigilis sp. nov., a marine nitrogen-fixing bacterium isolated from the lagoon sediment of an islet inside an atoll.</title>
        <authorList>
            <person name="Wang L.-T."/>
            <person name="Shieh W.Y."/>
        </authorList>
    </citation>
    <scope>NUCLEOTIDE SEQUENCE [LARGE SCALE GENOMIC DNA]</scope>
    <source>
        <strain evidence="7 8">NFV-1</strain>
    </source>
</reference>
<comment type="caution">
    <text evidence="7">The sequence shown here is derived from an EMBL/GenBank/DDBJ whole genome shotgun (WGS) entry which is preliminary data.</text>
</comment>
<comment type="subcellular location">
    <subcellularLocation>
        <location evidence="1">Cell envelope</location>
    </subcellularLocation>
</comment>
<evidence type="ECO:0000256" key="5">
    <source>
        <dbReference type="SAM" id="SignalP"/>
    </source>
</evidence>
<dbReference type="CDD" id="cd01536">
    <property type="entry name" value="PBP1_ABC_sugar_binding-like"/>
    <property type="match status" value="1"/>
</dbReference>
<sequence length="328" mass="35301">MKKFTKIMGKSIAAGGLLATAMTMSTAVQAAQDKNIILLQPTEECTYCADYKRFFAKDAKAAGLNYEITTSVFDPSNQANQVEQAISKKPDAIVLWPVDVNALIPSMRKIKKAGIPLVISDAMPNEYSKPFWDVYTGGNSEAIGRESAKAMVAAFKAKGYGDKGQIFAITGTPGAPTSLGRMKGFTEELHKLAPGIKVVGKQSGNWDQNVSMTAASSFFTRYGDKVQGVYAVEDLMMAGVIVAAERSGIDPKKLALVGVGCEVTGYNNIKNGKQFATVLSDAYSDAKYAVDAVVKLLDGVKQDKYRYIPNPMITNQNLNECNLADTKA</sequence>
<evidence type="ECO:0000313" key="8">
    <source>
        <dbReference type="Proteomes" id="UP000597206"/>
    </source>
</evidence>
<dbReference type="PANTHER" id="PTHR46847">
    <property type="entry name" value="D-ALLOSE-BINDING PERIPLASMIC PROTEIN-RELATED"/>
    <property type="match status" value="1"/>
</dbReference>
<name>A0ABS0GCS8_9VIBR</name>
<dbReference type="InterPro" id="IPR028082">
    <property type="entry name" value="Peripla_BP_I"/>
</dbReference>